<dbReference type="InterPro" id="IPR051532">
    <property type="entry name" value="Ester_Hydrolysis_Enzymes"/>
</dbReference>
<keyword evidence="2" id="KW-0472">Membrane</keyword>
<dbReference type="RefSeq" id="WP_244711735.1">
    <property type="nucleotide sequence ID" value="NZ_CP095073.1"/>
</dbReference>
<keyword evidence="5" id="KW-1185">Reference proteome</keyword>
<dbReference type="GO" id="GO:0016787">
    <property type="term" value="F:hydrolase activity"/>
    <property type="evidence" value="ECO:0007669"/>
    <property type="project" value="UniProtKB-KW"/>
</dbReference>
<dbReference type="Pfam" id="PF13472">
    <property type="entry name" value="Lipase_GDSL_2"/>
    <property type="match status" value="1"/>
</dbReference>
<dbReference type="EMBL" id="CP095073">
    <property type="protein sequence ID" value="UOQ45197.1"/>
    <property type="molecule type" value="Genomic_DNA"/>
</dbReference>
<organism evidence="4 5">
    <name type="scientific">Halobacillus salinarum</name>
    <dbReference type="NCBI Taxonomy" id="2932257"/>
    <lineage>
        <taxon>Bacteria</taxon>
        <taxon>Bacillati</taxon>
        <taxon>Bacillota</taxon>
        <taxon>Bacilli</taxon>
        <taxon>Bacillales</taxon>
        <taxon>Bacillaceae</taxon>
        <taxon>Halobacillus</taxon>
    </lineage>
</organism>
<feature type="domain" description="SGNH hydrolase-type esterase" evidence="3">
    <location>
        <begin position="106"/>
        <end position="298"/>
    </location>
</feature>
<feature type="compositionally biased region" description="Basic and acidic residues" evidence="1">
    <location>
        <begin position="42"/>
        <end position="67"/>
    </location>
</feature>
<dbReference type="CDD" id="cd04506">
    <property type="entry name" value="SGNH_hydrolase_YpmR_like"/>
    <property type="match status" value="1"/>
</dbReference>
<evidence type="ECO:0000259" key="3">
    <source>
        <dbReference type="Pfam" id="PF13472"/>
    </source>
</evidence>
<protein>
    <submittedName>
        <fullName evidence="4">SGNH/GDSL hydrolase family protein</fullName>
    </submittedName>
</protein>
<dbReference type="Gene3D" id="3.40.50.1110">
    <property type="entry name" value="SGNH hydrolase"/>
    <property type="match status" value="1"/>
</dbReference>
<gene>
    <name evidence="4" type="ORF">MUN89_04405</name>
</gene>
<evidence type="ECO:0000256" key="1">
    <source>
        <dbReference type="SAM" id="MobiDB-lite"/>
    </source>
</evidence>
<accession>A0ABY4ENK6</accession>
<dbReference type="Proteomes" id="UP000831787">
    <property type="component" value="Chromosome"/>
</dbReference>
<reference evidence="4 5" key="1">
    <citation type="submission" date="2022-04" db="EMBL/GenBank/DDBJ databases">
        <title>Halobacillus sp. isolated from saltern.</title>
        <authorList>
            <person name="Won M."/>
            <person name="Lee C.-M."/>
            <person name="Woen H.-Y."/>
            <person name="Kwon S.-W."/>
        </authorList>
    </citation>
    <scope>NUCLEOTIDE SEQUENCE [LARGE SCALE GENOMIC DNA]</scope>
    <source>
        <strain evidence="4 5">SSBR10-3</strain>
    </source>
</reference>
<evidence type="ECO:0000256" key="2">
    <source>
        <dbReference type="SAM" id="Phobius"/>
    </source>
</evidence>
<evidence type="ECO:0000313" key="5">
    <source>
        <dbReference type="Proteomes" id="UP000831787"/>
    </source>
</evidence>
<keyword evidence="2" id="KW-0812">Transmembrane</keyword>
<proteinExistence type="predicted"/>
<keyword evidence="2" id="KW-1133">Transmembrane helix</keyword>
<feature type="region of interest" description="Disordered" evidence="1">
    <location>
        <begin position="32"/>
        <end position="79"/>
    </location>
</feature>
<name>A0ABY4ENK6_9BACI</name>
<sequence>MRKFLWMIAVFMCLLIFGIISLFYMGNGNFEEDSGQSTAPQHQEKNAQQQKDKDQEKEKKSPDEKQAAESAENNDSNLGDGIREVFNSVIAGAKTLFVQDDIKIVAIGDSLTQGVGDGTNNGGYVGILEKSINSNEEAEDITIANYGKRGNRTDQLLERMKQDEISSSLNDADIVLITIGANDVMKVVKSNFRNLNYQEFVNAQAGYKQRLKQIFDQIHTKNPDASIYLLGLYNPFNSYFKSIPELSRIMSDYNRISKEVVKNQDNVTFIPIKGIFTGSEEELLWQEDHFHPNEKGYKKIAERVLDYIKPEIKQ</sequence>
<dbReference type="PANTHER" id="PTHR30383:SF27">
    <property type="entry name" value="SPORE GERMINATION LIPASE LIPC"/>
    <property type="match status" value="1"/>
</dbReference>
<dbReference type="PANTHER" id="PTHR30383">
    <property type="entry name" value="THIOESTERASE 1/PROTEASE 1/LYSOPHOSPHOLIPASE L1"/>
    <property type="match status" value="1"/>
</dbReference>
<keyword evidence="4" id="KW-0378">Hydrolase</keyword>
<feature type="transmembrane region" description="Helical" evidence="2">
    <location>
        <begin position="5"/>
        <end position="26"/>
    </location>
</feature>
<evidence type="ECO:0000313" key="4">
    <source>
        <dbReference type="EMBL" id="UOQ45197.1"/>
    </source>
</evidence>
<dbReference type="SUPFAM" id="SSF52266">
    <property type="entry name" value="SGNH hydrolase"/>
    <property type="match status" value="1"/>
</dbReference>
<dbReference type="InterPro" id="IPR036514">
    <property type="entry name" value="SGNH_hydro_sf"/>
</dbReference>
<dbReference type="InterPro" id="IPR013830">
    <property type="entry name" value="SGNH_hydro"/>
</dbReference>